<dbReference type="Proteomes" id="UP000487649">
    <property type="component" value="Unassembled WGS sequence"/>
</dbReference>
<evidence type="ECO:0000256" key="13">
    <source>
        <dbReference type="ARBA" id="ARBA00022842"/>
    </source>
</evidence>
<evidence type="ECO:0000256" key="8">
    <source>
        <dbReference type="ARBA" id="ARBA00022676"/>
    </source>
</evidence>
<dbReference type="RefSeq" id="WP_006784885.1">
    <property type="nucleotide sequence ID" value="NZ_CABJBH010000010.1"/>
</dbReference>
<protein>
    <recommendedName>
        <fullName evidence="16">Hypoxanthine phosphoribosyltransferase</fullName>
        <ecNumber evidence="16">2.4.2.8</ecNumber>
    </recommendedName>
</protein>
<dbReference type="InterPro" id="IPR005904">
    <property type="entry name" value="Hxn_phspho_trans"/>
</dbReference>
<keyword evidence="10 16" id="KW-0479">Metal-binding</keyword>
<gene>
    <name evidence="17" type="primary">hpt</name>
    <name evidence="17" type="ORF">GMA92_06605</name>
</gene>
<dbReference type="Gene3D" id="3.40.50.2020">
    <property type="match status" value="1"/>
</dbReference>
<evidence type="ECO:0000313" key="17">
    <source>
        <dbReference type="EMBL" id="MTK21087.1"/>
    </source>
</evidence>
<dbReference type="EC" id="2.4.2.8" evidence="16"/>
<comment type="catalytic activity">
    <reaction evidence="14">
        <text>GMP + diphosphate = guanine + 5-phospho-alpha-D-ribose 1-diphosphate</text>
        <dbReference type="Rhea" id="RHEA:25424"/>
        <dbReference type="ChEBI" id="CHEBI:16235"/>
        <dbReference type="ChEBI" id="CHEBI:33019"/>
        <dbReference type="ChEBI" id="CHEBI:58017"/>
        <dbReference type="ChEBI" id="CHEBI:58115"/>
        <dbReference type="EC" id="2.4.2.8"/>
    </reaction>
    <physiologicalReaction direction="right-to-left" evidence="14">
        <dbReference type="Rhea" id="RHEA:25426"/>
    </physiologicalReaction>
</comment>
<evidence type="ECO:0000313" key="18">
    <source>
        <dbReference type="Proteomes" id="UP000487649"/>
    </source>
</evidence>
<dbReference type="FunFam" id="3.40.50.2020:FF:000006">
    <property type="entry name" value="Hypoxanthine phosphoribosyltransferase"/>
    <property type="match status" value="1"/>
</dbReference>
<dbReference type="AlphaFoldDB" id="A0A173TMC0"/>
<dbReference type="GO" id="GO:0046100">
    <property type="term" value="P:hypoxanthine metabolic process"/>
    <property type="evidence" value="ECO:0007669"/>
    <property type="project" value="TreeGrafter"/>
</dbReference>
<dbReference type="GO" id="GO:0032264">
    <property type="term" value="P:IMP salvage"/>
    <property type="evidence" value="ECO:0007669"/>
    <property type="project" value="TreeGrafter"/>
</dbReference>
<dbReference type="InterPro" id="IPR000836">
    <property type="entry name" value="PRTase_dom"/>
</dbReference>
<dbReference type="GO" id="GO:0000287">
    <property type="term" value="F:magnesium ion binding"/>
    <property type="evidence" value="ECO:0007669"/>
    <property type="project" value="TreeGrafter"/>
</dbReference>
<dbReference type="NCBIfam" id="TIGR01203">
    <property type="entry name" value="HGPRTase"/>
    <property type="match status" value="1"/>
</dbReference>
<dbReference type="GO" id="GO:0005829">
    <property type="term" value="C:cytosol"/>
    <property type="evidence" value="ECO:0007669"/>
    <property type="project" value="TreeGrafter"/>
</dbReference>
<dbReference type="PANTHER" id="PTHR43340:SF1">
    <property type="entry name" value="HYPOXANTHINE PHOSPHORIBOSYLTRANSFERASE"/>
    <property type="match status" value="1"/>
</dbReference>
<sequence length="179" mass="19977">MHNDIKEILLTTEQIEAKAAELAKQLEIDYADKKPVLLGLLKGSVPFIGDLMKCMNIPVQIEFMDVSSYHGGTASTGQVKILKDIDISVEGRHIIIVEDIVDTGFTLDKVIALLKHRGAASVEVVTMLDKPEGRVVVMEPKYIGFTIPKAFVVGYGLDYDEYYRNLPYVGILKEEVYMN</sequence>
<dbReference type="GO" id="GO:0032263">
    <property type="term" value="P:GMP salvage"/>
    <property type="evidence" value="ECO:0007669"/>
    <property type="project" value="TreeGrafter"/>
</dbReference>
<dbReference type="Pfam" id="PF00156">
    <property type="entry name" value="Pribosyltran"/>
    <property type="match status" value="1"/>
</dbReference>
<evidence type="ECO:0000256" key="12">
    <source>
        <dbReference type="ARBA" id="ARBA00022741"/>
    </source>
</evidence>
<dbReference type="GO" id="GO:0004422">
    <property type="term" value="F:hypoxanthine phosphoribosyltransferase activity"/>
    <property type="evidence" value="ECO:0007669"/>
    <property type="project" value="InterPro"/>
</dbReference>
<dbReference type="OrthoDB" id="9802824at2"/>
<dbReference type="InterPro" id="IPR050408">
    <property type="entry name" value="HGPRT"/>
</dbReference>
<evidence type="ECO:0000256" key="6">
    <source>
        <dbReference type="ARBA" id="ARBA00008391"/>
    </source>
</evidence>
<dbReference type="GeneID" id="60058036"/>
<evidence type="ECO:0000256" key="11">
    <source>
        <dbReference type="ARBA" id="ARBA00022726"/>
    </source>
</evidence>
<comment type="cofactor">
    <cofactor evidence="1 16">
        <name>Mg(2+)</name>
        <dbReference type="ChEBI" id="CHEBI:18420"/>
    </cofactor>
</comment>
<dbReference type="SUPFAM" id="SSF53271">
    <property type="entry name" value="PRTase-like"/>
    <property type="match status" value="1"/>
</dbReference>
<keyword evidence="7 16" id="KW-0963">Cytoplasm</keyword>
<evidence type="ECO:0000256" key="14">
    <source>
        <dbReference type="ARBA" id="ARBA00048811"/>
    </source>
</evidence>
<dbReference type="GO" id="GO:0000166">
    <property type="term" value="F:nucleotide binding"/>
    <property type="evidence" value="ECO:0007669"/>
    <property type="project" value="UniProtKB-KW"/>
</dbReference>
<evidence type="ECO:0000256" key="10">
    <source>
        <dbReference type="ARBA" id="ARBA00022723"/>
    </source>
</evidence>
<comment type="pathway">
    <text evidence="5">Purine metabolism; GMP biosynthesis via salvage pathway; GMP from guanine: step 1/1.</text>
</comment>
<organism evidence="17 18">
    <name type="scientific">Turicibacter sanguinis</name>
    <dbReference type="NCBI Taxonomy" id="154288"/>
    <lineage>
        <taxon>Bacteria</taxon>
        <taxon>Bacillati</taxon>
        <taxon>Bacillota</taxon>
        <taxon>Erysipelotrichia</taxon>
        <taxon>Erysipelotrichales</taxon>
        <taxon>Turicibacteraceae</taxon>
        <taxon>Turicibacter</taxon>
    </lineage>
</organism>
<dbReference type="PANTHER" id="PTHR43340">
    <property type="entry name" value="HYPOXANTHINE-GUANINE PHOSPHORIBOSYLTRANSFERASE"/>
    <property type="match status" value="1"/>
</dbReference>
<keyword evidence="9 16" id="KW-0808">Transferase</keyword>
<evidence type="ECO:0000256" key="5">
    <source>
        <dbReference type="ARBA" id="ARBA00004676"/>
    </source>
</evidence>
<accession>A0A173TMC0</accession>
<dbReference type="GO" id="GO:0006166">
    <property type="term" value="P:purine ribonucleoside salvage"/>
    <property type="evidence" value="ECO:0007669"/>
    <property type="project" value="UniProtKB-KW"/>
</dbReference>
<comment type="function">
    <text evidence="2">Purine salvage pathway enzyme that catalyzes the transfer of the ribosyl-5-phosphate group from 5-phospho-alpha-D-ribose 1-diphosphate (PRPP) to the N9 position of the 6-oxopurines hypoxanthine and guanine to form the corresponding ribonucleotides IMP (inosine 5'-monophosphate) and GMP (guanosine 5'-monophosphate), with the release of PPi.</text>
</comment>
<evidence type="ECO:0000256" key="4">
    <source>
        <dbReference type="ARBA" id="ARBA00004669"/>
    </source>
</evidence>
<dbReference type="CDD" id="cd06223">
    <property type="entry name" value="PRTases_typeI"/>
    <property type="match status" value="1"/>
</dbReference>
<keyword evidence="8 16" id="KW-0328">Glycosyltransferase</keyword>
<keyword evidence="13 16" id="KW-0460">Magnesium</keyword>
<dbReference type="EMBL" id="WMQE01000011">
    <property type="protein sequence ID" value="MTK21087.1"/>
    <property type="molecule type" value="Genomic_DNA"/>
</dbReference>
<comment type="similarity">
    <text evidence="6 16">Belongs to the purine/pyrimidine phosphoribosyltransferase family.</text>
</comment>
<evidence type="ECO:0000256" key="1">
    <source>
        <dbReference type="ARBA" id="ARBA00001946"/>
    </source>
</evidence>
<comment type="pathway">
    <text evidence="4 16">Purine metabolism; IMP biosynthesis via salvage pathway; IMP from hypoxanthine: step 1/1.</text>
</comment>
<comment type="catalytic activity">
    <reaction evidence="15">
        <text>IMP + diphosphate = hypoxanthine + 5-phospho-alpha-D-ribose 1-diphosphate</text>
        <dbReference type="Rhea" id="RHEA:17973"/>
        <dbReference type="ChEBI" id="CHEBI:17368"/>
        <dbReference type="ChEBI" id="CHEBI:33019"/>
        <dbReference type="ChEBI" id="CHEBI:58017"/>
        <dbReference type="ChEBI" id="CHEBI:58053"/>
        <dbReference type="EC" id="2.4.2.8"/>
    </reaction>
    <physiologicalReaction direction="right-to-left" evidence="15">
        <dbReference type="Rhea" id="RHEA:17975"/>
    </physiologicalReaction>
</comment>
<evidence type="ECO:0000256" key="15">
    <source>
        <dbReference type="ARBA" id="ARBA00049402"/>
    </source>
</evidence>
<reference evidence="17 18" key="1">
    <citation type="journal article" date="2019" name="Nat. Med.">
        <title>A library of human gut bacterial isolates paired with longitudinal multiomics data enables mechanistic microbiome research.</title>
        <authorList>
            <person name="Poyet M."/>
            <person name="Groussin M."/>
            <person name="Gibbons S.M."/>
            <person name="Avila-Pacheco J."/>
            <person name="Jiang X."/>
            <person name="Kearney S.M."/>
            <person name="Perrotta A.R."/>
            <person name="Berdy B."/>
            <person name="Zhao S."/>
            <person name="Lieberman T.D."/>
            <person name="Swanson P.K."/>
            <person name="Smith M."/>
            <person name="Roesemann S."/>
            <person name="Alexander J.E."/>
            <person name="Rich S.A."/>
            <person name="Livny J."/>
            <person name="Vlamakis H."/>
            <person name="Clish C."/>
            <person name="Bullock K."/>
            <person name="Deik A."/>
            <person name="Scott J."/>
            <person name="Pierce K.A."/>
            <person name="Xavier R.J."/>
            <person name="Alm E.J."/>
        </authorList>
    </citation>
    <scope>NUCLEOTIDE SEQUENCE [LARGE SCALE GENOMIC DNA]</scope>
    <source>
        <strain evidence="17 18">BIOML-A198</strain>
    </source>
</reference>
<evidence type="ECO:0000256" key="16">
    <source>
        <dbReference type="RuleBase" id="RU364099"/>
    </source>
</evidence>
<dbReference type="InterPro" id="IPR029057">
    <property type="entry name" value="PRTase-like"/>
</dbReference>
<keyword evidence="12 16" id="KW-0547">Nucleotide-binding</keyword>
<evidence type="ECO:0000256" key="2">
    <source>
        <dbReference type="ARBA" id="ARBA00002049"/>
    </source>
</evidence>
<name>A0A173TMC0_9FIRM</name>
<evidence type="ECO:0000256" key="7">
    <source>
        <dbReference type="ARBA" id="ARBA00022490"/>
    </source>
</evidence>
<comment type="subcellular location">
    <subcellularLocation>
        <location evidence="3 16">Cytoplasm</location>
    </subcellularLocation>
</comment>
<dbReference type="GO" id="GO:0052657">
    <property type="term" value="F:guanine phosphoribosyltransferase activity"/>
    <property type="evidence" value="ECO:0007669"/>
    <property type="project" value="UniProtKB-ARBA"/>
</dbReference>
<comment type="caution">
    <text evidence="17">The sequence shown here is derived from an EMBL/GenBank/DDBJ whole genome shotgun (WGS) entry which is preliminary data.</text>
</comment>
<evidence type="ECO:0000256" key="3">
    <source>
        <dbReference type="ARBA" id="ARBA00004496"/>
    </source>
</evidence>
<keyword evidence="11 16" id="KW-0660">Purine salvage</keyword>
<proteinExistence type="inferred from homology"/>
<dbReference type="GO" id="GO:0006178">
    <property type="term" value="P:guanine salvage"/>
    <property type="evidence" value="ECO:0007669"/>
    <property type="project" value="TreeGrafter"/>
</dbReference>
<evidence type="ECO:0000256" key="9">
    <source>
        <dbReference type="ARBA" id="ARBA00022679"/>
    </source>
</evidence>